<gene>
    <name evidence="1" type="ORF">WPS_32590</name>
</gene>
<evidence type="ECO:0000313" key="2">
    <source>
        <dbReference type="Proteomes" id="UP001317532"/>
    </source>
</evidence>
<keyword evidence="2" id="KW-1185">Reference proteome</keyword>
<reference evidence="1 2" key="1">
    <citation type="journal article" date="2022" name="ISME Commun">
        <title>Vulcanimicrobium alpinus gen. nov. sp. nov., the first cultivated representative of the candidate phylum 'Eremiobacterota', is a metabolically versatile aerobic anoxygenic phototroph.</title>
        <authorList>
            <person name="Yabe S."/>
            <person name="Muto K."/>
            <person name="Abe K."/>
            <person name="Yokota A."/>
            <person name="Staudigel H."/>
            <person name="Tebo B.M."/>
        </authorList>
    </citation>
    <scope>NUCLEOTIDE SEQUENCE [LARGE SCALE GENOMIC DNA]</scope>
    <source>
        <strain evidence="1 2">WC8-2</strain>
    </source>
</reference>
<dbReference type="Proteomes" id="UP001317532">
    <property type="component" value="Chromosome"/>
</dbReference>
<accession>A0AAN1XZ05</accession>
<sequence length="129" mass="13691">MTDYSTAARAVAFRPFTLRAPIGDVAIIPPFNGEGISKNEGIAPAYTRSGHAWILQQWHRNAGTLAAFATLPADGVCRDVHAVGGRTKPRGVAWTTPHGMVLSLTPDGVADPGTIRAEFRRLVGLGACR</sequence>
<dbReference type="RefSeq" id="WP_317995538.1">
    <property type="nucleotide sequence ID" value="NZ_AP025523.1"/>
</dbReference>
<evidence type="ECO:0000313" key="1">
    <source>
        <dbReference type="EMBL" id="BDE07983.1"/>
    </source>
</evidence>
<proteinExistence type="predicted"/>
<organism evidence="1 2">
    <name type="scientific">Vulcanimicrobium alpinum</name>
    <dbReference type="NCBI Taxonomy" id="3016050"/>
    <lineage>
        <taxon>Bacteria</taxon>
        <taxon>Bacillati</taxon>
        <taxon>Vulcanimicrobiota</taxon>
        <taxon>Vulcanimicrobiia</taxon>
        <taxon>Vulcanimicrobiales</taxon>
        <taxon>Vulcanimicrobiaceae</taxon>
        <taxon>Vulcanimicrobium</taxon>
    </lineage>
</organism>
<protein>
    <submittedName>
        <fullName evidence="1">Uncharacterized protein</fullName>
    </submittedName>
</protein>
<dbReference type="KEGG" id="vab:WPS_32590"/>
<dbReference type="EMBL" id="AP025523">
    <property type="protein sequence ID" value="BDE07983.1"/>
    <property type="molecule type" value="Genomic_DNA"/>
</dbReference>
<dbReference type="AlphaFoldDB" id="A0AAN1XZ05"/>
<name>A0AAN1XZ05_UNVUL</name>